<comment type="caution">
    <text evidence="6">The sequence shown here is derived from an EMBL/GenBank/DDBJ whole genome shotgun (WGS) entry which is preliminary data.</text>
</comment>
<evidence type="ECO:0000259" key="5">
    <source>
        <dbReference type="Pfam" id="PF10502"/>
    </source>
</evidence>
<feature type="transmembrane region" description="Helical" evidence="4">
    <location>
        <begin position="26"/>
        <end position="51"/>
    </location>
</feature>
<dbReference type="AlphaFoldDB" id="A0A846RQU8"/>
<evidence type="ECO:0000313" key="6">
    <source>
        <dbReference type="EMBL" id="NJC22547.1"/>
    </source>
</evidence>
<comment type="similarity">
    <text evidence="2 4">Belongs to the peptidase S26 family.</text>
</comment>
<dbReference type="CDD" id="cd06530">
    <property type="entry name" value="S26_SPase_I"/>
    <property type="match status" value="1"/>
</dbReference>
<dbReference type="InterPro" id="IPR000223">
    <property type="entry name" value="Pept_S26A_signal_pept_1"/>
</dbReference>
<comment type="subcellular location">
    <subcellularLocation>
        <location evidence="1">Cell membrane</location>
        <topology evidence="1">Single-pass type II membrane protein</topology>
    </subcellularLocation>
    <subcellularLocation>
        <location evidence="4">Membrane</location>
        <topology evidence="4">Single-pass type II membrane protein</topology>
    </subcellularLocation>
</comment>
<dbReference type="Proteomes" id="UP000547458">
    <property type="component" value="Unassembled WGS sequence"/>
</dbReference>
<protein>
    <recommendedName>
        <fullName evidence="4">Signal peptidase I</fullName>
        <ecNumber evidence="4">3.4.21.89</ecNumber>
    </recommendedName>
</protein>
<evidence type="ECO:0000313" key="7">
    <source>
        <dbReference type="Proteomes" id="UP000547458"/>
    </source>
</evidence>
<reference evidence="6 7" key="1">
    <citation type="submission" date="2020-03" db="EMBL/GenBank/DDBJ databases">
        <title>Sequencing the genomes of 1000 actinobacteria strains.</title>
        <authorList>
            <person name="Klenk H.-P."/>
        </authorList>
    </citation>
    <scope>NUCLEOTIDE SEQUENCE [LARGE SCALE GENOMIC DNA]</scope>
    <source>
        <strain evidence="6 7">DSM 16403</strain>
    </source>
</reference>
<evidence type="ECO:0000256" key="3">
    <source>
        <dbReference type="PIRSR" id="PIRSR600223-1"/>
    </source>
</evidence>
<evidence type="ECO:0000256" key="4">
    <source>
        <dbReference type="RuleBase" id="RU362042"/>
    </source>
</evidence>
<name>A0A846RQU8_9MICC</name>
<dbReference type="PANTHER" id="PTHR43390">
    <property type="entry name" value="SIGNAL PEPTIDASE I"/>
    <property type="match status" value="1"/>
</dbReference>
<dbReference type="RefSeq" id="WP_167993220.1">
    <property type="nucleotide sequence ID" value="NZ_JAATJL010000001.1"/>
</dbReference>
<dbReference type="PANTHER" id="PTHR43390:SF1">
    <property type="entry name" value="CHLOROPLAST PROCESSING PEPTIDASE"/>
    <property type="match status" value="1"/>
</dbReference>
<sequence length="227" mass="24306">MPEFSVPRKKTRQPTKRRPGTSGWRFVFYAVALACLTIVAVRALLVDIFYIPSGSMEPLLEAGDRVLVSRTDYVFGEIQRGDVVVFDGRGSFAPLGPGGVEQALTDTMRFFGLGDTETVYVKRVVGVGGDLVACCDSSGGVTVNGNALEEPYVFPMNAPSEMKFEVAVPEGKLWLMGDHRSESFDSRGLLGAPGGGLVSEERVIGRAISVVWPPVNAAAIPRPADAP</sequence>
<dbReference type="NCBIfam" id="TIGR02227">
    <property type="entry name" value="sigpep_I_bact"/>
    <property type="match status" value="1"/>
</dbReference>
<dbReference type="GO" id="GO:0009003">
    <property type="term" value="F:signal peptidase activity"/>
    <property type="evidence" value="ECO:0007669"/>
    <property type="project" value="UniProtKB-EC"/>
</dbReference>
<keyword evidence="4" id="KW-0472">Membrane</keyword>
<proteinExistence type="inferred from homology"/>
<dbReference type="EC" id="3.4.21.89" evidence="4"/>
<dbReference type="GO" id="GO:0006465">
    <property type="term" value="P:signal peptide processing"/>
    <property type="evidence" value="ECO:0007669"/>
    <property type="project" value="InterPro"/>
</dbReference>
<keyword evidence="4 6" id="KW-0378">Hydrolase</keyword>
<organism evidence="6 7">
    <name type="scientific">Arthrobacter pigmenti</name>
    <dbReference type="NCBI Taxonomy" id="271432"/>
    <lineage>
        <taxon>Bacteria</taxon>
        <taxon>Bacillati</taxon>
        <taxon>Actinomycetota</taxon>
        <taxon>Actinomycetes</taxon>
        <taxon>Micrococcales</taxon>
        <taxon>Micrococcaceae</taxon>
        <taxon>Arthrobacter</taxon>
    </lineage>
</organism>
<feature type="active site" evidence="3">
    <location>
        <position position="122"/>
    </location>
</feature>
<dbReference type="GO" id="GO:0004252">
    <property type="term" value="F:serine-type endopeptidase activity"/>
    <property type="evidence" value="ECO:0007669"/>
    <property type="project" value="InterPro"/>
</dbReference>
<evidence type="ECO:0000256" key="1">
    <source>
        <dbReference type="ARBA" id="ARBA00004401"/>
    </source>
</evidence>
<dbReference type="InterPro" id="IPR019533">
    <property type="entry name" value="Peptidase_S26"/>
</dbReference>
<feature type="domain" description="Peptidase S26" evidence="5">
    <location>
        <begin position="28"/>
        <end position="212"/>
    </location>
</feature>
<dbReference type="GO" id="GO:0005886">
    <property type="term" value="C:plasma membrane"/>
    <property type="evidence" value="ECO:0007669"/>
    <property type="project" value="UniProtKB-SubCell"/>
</dbReference>
<dbReference type="SUPFAM" id="SSF51306">
    <property type="entry name" value="LexA/Signal peptidase"/>
    <property type="match status" value="1"/>
</dbReference>
<dbReference type="Gene3D" id="2.10.109.10">
    <property type="entry name" value="Umud Fragment, subunit A"/>
    <property type="match status" value="1"/>
</dbReference>
<evidence type="ECO:0000256" key="2">
    <source>
        <dbReference type="ARBA" id="ARBA00009370"/>
    </source>
</evidence>
<accession>A0A846RQU8</accession>
<keyword evidence="4" id="KW-1133">Transmembrane helix</keyword>
<feature type="active site" evidence="3">
    <location>
        <position position="55"/>
    </location>
</feature>
<gene>
    <name evidence="6" type="ORF">BJ994_001623</name>
</gene>
<dbReference type="InterPro" id="IPR036286">
    <property type="entry name" value="LexA/Signal_pep-like_sf"/>
</dbReference>
<dbReference type="EMBL" id="JAATJL010000001">
    <property type="protein sequence ID" value="NJC22547.1"/>
    <property type="molecule type" value="Genomic_DNA"/>
</dbReference>
<dbReference type="PRINTS" id="PR00727">
    <property type="entry name" value="LEADERPTASE"/>
</dbReference>
<comment type="catalytic activity">
    <reaction evidence="4">
        <text>Cleavage of hydrophobic, N-terminal signal or leader sequences from secreted and periplasmic proteins.</text>
        <dbReference type="EC" id="3.4.21.89"/>
    </reaction>
</comment>
<keyword evidence="4" id="KW-0812">Transmembrane</keyword>
<keyword evidence="7" id="KW-1185">Reference proteome</keyword>
<dbReference type="Pfam" id="PF10502">
    <property type="entry name" value="Peptidase_S26"/>
    <property type="match status" value="1"/>
</dbReference>
<keyword evidence="4" id="KW-0645">Protease</keyword>